<dbReference type="InterPro" id="IPR011001">
    <property type="entry name" value="Saposin-like"/>
</dbReference>
<dbReference type="Proteomes" id="UP000681720">
    <property type="component" value="Unassembled WGS sequence"/>
</dbReference>
<evidence type="ECO:0000313" key="3">
    <source>
        <dbReference type="Proteomes" id="UP000681720"/>
    </source>
</evidence>
<name>A0A8S2TAY3_9BILA</name>
<feature type="non-terminal residue" evidence="1">
    <location>
        <position position="100"/>
    </location>
</feature>
<evidence type="ECO:0000313" key="1">
    <source>
        <dbReference type="EMBL" id="CAF4271265.1"/>
    </source>
</evidence>
<dbReference type="AlphaFoldDB" id="A0A8S2TAY3"/>
<dbReference type="EMBL" id="CAJOBH010293183">
    <property type="protein sequence ID" value="CAF5183583.1"/>
    <property type="molecule type" value="Genomic_DNA"/>
</dbReference>
<dbReference type="EMBL" id="CAJOBJ010030739">
    <property type="protein sequence ID" value="CAF4271265.1"/>
    <property type="molecule type" value="Genomic_DNA"/>
</dbReference>
<protein>
    <recommendedName>
        <fullName evidence="4">Saposin B-type domain-containing protein</fullName>
    </recommendedName>
</protein>
<comment type="caution">
    <text evidence="1">The sequence shown here is derived from an EMBL/GenBank/DDBJ whole genome shotgun (WGS) entry which is preliminary data.</text>
</comment>
<gene>
    <name evidence="2" type="ORF">BYL167_LOCUS79340</name>
    <name evidence="1" type="ORF">GIL414_LOCUS24568</name>
</gene>
<accession>A0A8S2TAY3</accession>
<dbReference type="SUPFAM" id="SSF47862">
    <property type="entry name" value="Saposin"/>
    <property type="match status" value="1"/>
</dbReference>
<sequence>DSILETLIHTCEHCPVKDQCRDFITQRVNNIKSYINDNYINADQFCTILGLCKVSHPSIAVLPTKATEETDLLKDSNSTCILCEYTMKILSNYIHQNSTE</sequence>
<dbReference type="Proteomes" id="UP000681967">
    <property type="component" value="Unassembled WGS sequence"/>
</dbReference>
<organism evidence="1 3">
    <name type="scientific">Rotaria magnacalcarata</name>
    <dbReference type="NCBI Taxonomy" id="392030"/>
    <lineage>
        <taxon>Eukaryota</taxon>
        <taxon>Metazoa</taxon>
        <taxon>Spiralia</taxon>
        <taxon>Gnathifera</taxon>
        <taxon>Rotifera</taxon>
        <taxon>Eurotatoria</taxon>
        <taxon>Bdelloidea</taxon>
        <taxon>Philodinida</taxon>
        <taxon>Philodinidae</taxon>
        <taxon>Rotaria</taxon>
    </lineage>
</organism>
<proteinExistence type="predicted"/>
<dbReference type="Gene3D" id="1.10.225.10">
    <property type="entry name" value="Saposin-like"/>
    <property type="match status" value="1"/>
</dbReference>
<evidence type="ECO:0008006" key="4">
    <source>
        <dbReference type="Google" id="ProtNLM"/>
    </source>
</evidence>
<evidence type="ECO:0000313" key="2">
    <source>
        <dbReference type="EMBL" id="CAF5183583.1"/>
    </source>
</evidence>
<feature type="non-terminal residue" evidence="1">
    <location>
        <position position="1"/>
    </location>
</feature>
<reference evidence="1" key="1">
    <citation type="submission" date="2021-02" db="EMBL/GenBank/DDBJ databases">
        <authorList>
            <person name="Nowell W R."/>
        </authorList>
    </citation>
    <scope>NUCLEOTIDE SEQUENCE</scope>
</reference>